<keyword evidence="1" id="KW-0378">Hydrolase</keyword>
<feature type="region of interest" description="Disordered" evidence="2">
    <location>
        <begin position="148"/>
        <end position="185"/>
    </location>
</feature>
<feature type="region of interest" description="Disordered" evidence="2">
    <location>
        <begin position="505"/>
        <end position="539"/>
    </location>
</feature>
<dbReference type="OrthoDB" id="10267127at2759"/>
<evidence type="ECO:0000313" key="5">
    <source>
        <dbReference type="Proteomes" id="UP000192257"/>
    </source>
</evidence>
<dbReference type="GO" id="GO:0004722">
    <property type="term" value="F:protein serine/threonine phosphatase activity"/>
    <property type="evidence" value="ECO:0007669"/>
    <property type="project" value="UniProtKB-EC"/>
</dbReference>
<comment type="caution">
    <text evidence="4">The sequence shown here is derived from an EMBL/GenBank/DDBJ whole genome shotgun (WGS) entry which is preliminary data.</text>
</comment>
<evidence type="ECO:0000256" key="1">
    <source>
        <dbReference type="RuleBase" id="RU004273"/>
    </source>
</evidence>
<protein>
    <recommendedName>
        <fullName evidence="1">Serine/threonine-protein phosphatase</fullName>
        <ecNumber evidence="1">3.1.3.16</ecNumber>
    </recommendedName>
</protein>
<dbReference type="SUPFAM" id="SSF56300">
    <property type="entry name" value="Metallo-dependent phosphatases"/>
    <property type="match status" value="1"/>
</dbReference>
<dbReference type="GeneID" id="39989849"/>
<feature type="compositionally biased region" description="Basic and acidic residues" evidence="2">
    <location>
        <begin position="526"/>
        <end position="539"/>
    </location>
</feature>
<comment type="catalytic activity">
    <reaction evidence="1">
        <text>O-phospho-L-threonyl-[protein] + H2O = L-threonyl-[protein] + phosphate</text>
        <dbReference type="Rhea" id="RHEA:47004"/>
        <dbReference type="Rhea" id="RHEA-COMP:11060"/>
        <dbReference type="Rhea" id="RHEA-COMP:11605"/>
        <dbReference type="ChEBI" id="CHEBI:15377"/>
        <dbReference type="ChEBI" id="CHEBI:30013"/>
        <dbReference type="ChEBI" id="CHEBI:43474"/>
        <dbReference type="ChEBI" id="CHEBI:61977"/>
        <dbReference type="EC" id="3.1.3.16"/>
    </reaction>
</comment>
<dbReference type="Pfam" id="PF00149">
    <property type="entry name" value="Metallophos"/>
    <property type="match status" value="1"/>
</dbReference>
<dbReference type="Proteomes" id="UP000192257">
    <property type="component" value="Unassembled WGS sequence"/>
</dbReference>
<dbReference type="VEuPathDB" id="TriTrypDB:TM35_000431700"/>
<dbReference type="PANTHER" id="PTHR11668">
    <property type="entry name" value="SERINE/THREONINE PROTEIN PHOSPHATASE"/>
    <property type="match status" value="1"/>
</dbReference>
<reference evidence="4 5" key="1">
    <citation type="submission" date="2017-03" db="EMBL/GenBank/DDBJ databases">
        <title>An alternative strategy for trypanosome survival in the mammalian bloodstream revealed through genome and transcriptome analysis of the ubiquitous bovine parasite Trypanosoma (Megatrypanum) theileri.</title>
        <authorList>
            <person name="Kelly S."/>
            <person name="Ivens A."/>
            <person name="Mott A."/>
            <person name="O'Neill E."/>
            <person name="Emms D."/>
            <person name="Macleod O."/>
            <person name="Voorheis P."/>
            <person name="Matthews J."/>
            <person name="Matthews K."/>
            <person name="Carrington M."/>
        </authorList>
    </citation>
    <scope>NUCLEOTIDE SEQUENCE [LARGE SCALE GENOMIC DNA]</scope>
    <source>
        <strain evidence="4">Edinburgh</strain>
    </source>
</reference>
<feature type="domain" description="Serine/threonine specific protein phosphatases" evidence="3">
    <location>
        <begin position="433"/>
        <end position="438"/>
    </location>
</feature>
<dbReference type="InterPro" id="IPR029052">
    <property type="entry name" value="Metallo-depent_PP-like"/>
</dbReference>
<dbReference type="STRING" id="67003.A0A1X0NIN2"/>
<dbReference type="PRINTS" id="PR00114">
    <property type="entry name" value="STPHPHTASE"/>
</dbReference>
<sequence length="752" mass="84233">MWDKHCIVVEEGRELIVGTDPLCDVQVTLPKLRVFGSHLVVSRYHDIAHVICSTNGVLLLSISTRSLSVYIHGIQVVPSREPIELYPGSPVSFGGRHKGTTFCFFTSHTSPAVISPMPSAKFSPLALNLNGMKKSLPFPPLNATCNVTEQGVSPRSPRVVRIIGPSDNDNDNDNDDNDNNGNSNKYMSTCHTSVSLLSSFKNSSKSISNYGKSITTYDTQWKFNTENKLPSSHTIVPFVVELWGLRATLHSVIGHNTQSRSASTRSCGVAEISGRGGNTPGDPYFTFRGCEMLKGLHLSRIETPVRSAAASVLESLEDAYEPGEGTFLQFTTSAKNSLFQHFLLLADHALIELQKTPLTVRRCSPIVCCGDIHGSFSDLKTIFDNVVPFHHWSLMTMPVLFLGDYVDRGPHDVEVVLFLLAWYILCPENVILLRGNHEDEEVNGDIQLYGETSFRKKCWKFFNKDNGEIFWNRVNDVFAELPIVAIIDSTIFACHGGIPLLREKSSSETGEVKNGKKGFGVRQQQRKQEENKKEEQDTDHVELMNDVPCMEFFQLLINGMPNELEEFRFRCMMPDVHDNDLKAQHRRLIRELLWNDPVPQFSTSTYGNNGNGTADTEFTQQDGFDVNGFRTNFGRGDHRNVIREFSASALVSFMERWGFTLLIRAHQQKMAGIEMGLAGRILTLFSCCNYTGDTNRAGACIVVDGEVRLVSWRTVLGTSRDEPPPETLRSSFDDSEETQIPHYVGLRRLRFG</sequence>
<dbReference type="SMART" id="SM00156">
    <property type="entry name" value="PP2Ac"/>
    <property type="match status" value="1"/>
</dbReference>
<dbReference type="CDD" id="cd00144">
    <property type="entry name" value="MPP_PPP_family"/>
    <property type="match status" value="1"/>
</dbReference>
<evidence type="ECO:0000259" key="3">
    <source>
        <dbReference type="PROSITE" id="PS00125"/>
    </source>
</evidence>
<evidence type="ECO:0000256" key="2">
    <source>
        <dbReference type="SAM" id="MobiDB-lite"/>
    </source>
</evidence>
<dbReference type="PANTHER" id="PTHR11668:SF496">
    <property type="entry name" value="SERINE_THREONINE-PROTEIN PHOSPHATASE"/>
    <property type="match status" value="1"/>
</dbReference>
<dbReference type="RefSeq" id="XP_028878668.1">
    <property type="nucleotide sequence ID" value="XM_029030069.1"/>
</dbReference>
<dbReference type="InterPro" id="IPR050341">
    <property type="entry name" value="PP1_catalytic_subunit"/>
</dbReference>
<dbReference type="EC" id="3.1.3.16" evidence="1"/>
<accession>A0A1X0NIN2</accession>
<dbReference type="InterPro" id="IPR004843">
    <property type="entry name" value="Calcineurin-like_PHP"/>
</dbReference>
<dbReference type="GO" id="GO:0005737">
    <property type="term" value="C:cytoplasm"/>
    <property type="evidence" value="ECO:0007669"/>
    <property type="project" value="TreeGrafter"/>
</dbReference>
<feature type="compositionally biased region" description="Acidic residues" evidence="2">
    <location>
        <begin position="168"/>
        <end position="178"/>
    </location>
</feature>
<comment type="similarity">
    <text evidence="1">Belongs to the PPP phosphatase family.</text>
</comment>
<dbReference type="AlphaFoldDB" id="A0A1X0NIN2"/>
<keyword evidence="5" id="KW-1185">Reference proteome</keyword>
<evidence type="ECO:0000313" key="4">
    <source>
        <dbReference type="EMBL" id="ORC84602.1"/>
    </source>
</evidence>
<name>A0A1X0NIN2_9TRYP</name>
<gene>
    <name evidence="4" type="ORF">TM35_000431700</name>
</gene>
<dbReference type="Gene3D" id="3.60.21.10">
    <property type="match status" value="1"/>
</dbReference>
<feature type="compositionally biased region" description="Basic and acidic residues" evidence="2">
    <location>
        <begin position="505"/>
        <end position="514"/>
    </location>
</feature>
<proteinExistence type="inferred from homology"/>
<dbReference type="EMBL" id="NBCO01000043">
    <property type="protein sequence ID" value="ORC84602.1"/>
    <property type="molecule type" value="Genomic_DNA"/>
</dbReference>
<dbReference type="InterPro" id="IPR006186">
    <property type="entry name" value="Ser/Thr-sp_prot-phosphatase"/>
</dbReference>
<dbReference type="GO" id="GO:0005634">
    <property type="term" value="C:nucleus"/>
    <property type="evidence" value="ECO:0007669"/>
    <property type="project" value="TreeGrafter"/>
</dbReference>
<organism evidence="4 5">
    <name type="scientific">Trypanosoma theileri</name>
    <dbReference type="NCBI Taxonomy" id="67003"/>
    <lineage>
        <taxon>Eukaryota</taxon>
        <taxon>Discoba</taxon>
        <taxon>Euglenozoa</taxon>
        <taxon>Kinetoplastea</taxon>
        <taxon>Metakinetoplastina</taxon>
        <taxon>Trypanosomatida</taxon>
        <taxon>Trypanosomatidae</taxon>
        <taxon>Trypanosoma</taxon>
    </lineage>
</organism>
<dbReference type="PROSITE" id="PS00125">
    <property type="entry name" value="SER_THR_PHOSPHATASE"/>
    <property type="match status" value="1"/>
</dbReference>